<dbReference type="Proteomes" id="UP000249557">
    <property type="component" value="Unassembled WGS sequence"/>
</dbReference>
<feature type="transmembrane region" description="Helical" evidence="1">
    <location>
        <begin position="32"/>
        <end position="53"/>
    </location>
</feature>
<name>A0A2W4ZU01_9BACT</name>
<evidence type="ECO:0000313" key="2">
    <source>
        <dbReference type="EMBL" id="PZO83709.1"/>
    </source>
</evidence>
<accession>A0A2W4ZU01</accession>
<keyword evidence="1" id="KW-1133">Transmembrane helix</keyword>
<comment type="caution">
    <text evidence="2">The sequence shown here is derived from an EMBL/GenBank/DDBJ whole genome shotgun (WGS) entry which is preliminary data.</text>
</comment>
<evidence type="ECO:0000313" key="3">
    <source>
        <dbReference type="Proteomes" id="UP000249557"/>
    </source>
</evidence>
<evidence type="ECO:0000256" key="1">
    <source>
        <dbReference type="SAM" id="Phobius"/>
    </source>
</evidence>
<sequence length="106" mass="12391">MRISEEMIDIEKQKIIDERKTYKFPNLGTKKFFEYVATGFFFFGFATLLLAFFTDLTLIHATCFFVISHVIQPTDGDRYETIVKGIAEDLANIRLNTTFLKHLEKK</sequence>
<gene>
    <name evidence="2" type="ORF">DI626_08815</name>
</gene>
<organism evidence="2 3">
    <name type="scientific">Micavibrio aeruginosavorus</name>
    <dbReference type="NCBI Taxonomy" id="349221"/>
    <lineage>
        <taxon>Bacteria</taxon>
        <taxon>Pseudomonadati</taxon>
        <taxon>Bdellovibrionota</taxon>
        <taxon>Bdellovibrionia</taxon>
        <taxon>Bdellovibrionales</taxon>
        <taxon>Pseudobdellovibrionaceae</taxon>
        <taxon>Micavibrio</taxon>
    </lineage>
</organism>
<proteinExistence type="predicted"/>
<keyword evidence="1" id="KW-0472">Membrane</keyword>
<dbReference type="EMBL" id="QFNK01000200">
    <property type="protein sequence ID" value="PZO83709.1"/>
    <property type="molecule type" value="Genomic_DNA"/>
</dbReference>
<protein>
    <submittedName>
        <fullName evidence="2">Uncharacterized protein</fullName>
    </submittedName>
</protein>
<reference evidence="2 3" key="1">
    <citation type="submission" date="2017-08" db="EMBL/GenBank/DDBJ databases">
        <title>Infants hospitalized years apart are colonized by the same room-sourced microbial strains.</title>
        <authorList>
            <person name="Brooks B."/>
            <person name="Olm M.R."/>
            <person name="Firek B.A."/>
            <person name="Baker R."/>
            <person name="Thomas B.C."/>
            <person name="Morowitz M.J."/>
            <person name="Banfield J.F."/>
        </authorList>
    </citation>
    <scope>NUCLEOTIDE SEQUENCE [LARGE SCALE GENOMIC DNA]</scope>
    <source>
        <strain evidence="2">S2_018_000_R2_104</strain>
    </source>
</reference>
<dbReference type="AlphaFoldDB" id="A0A2W4ZU01"/>
<keyword evidence="1" id="KW-0812">Transmembrane</keyword>